<dbReference type="EMBL" id="JYDU01000136">
    <property type="protein sequence ID" value="KRX91498.1"/>
    <property type="molecule type" value="Genomic_DNA"/>
</dbReference>
<sequence>MARSQQLVDPLPCAPTGRVQARDWGQSRRRWPKLPQLKHTAPLRASSADVCSSCFTFLEIFHIKASMDWTVSVFSAFVSPVCSSRLSWKSSSA</sequence>
<evidence type="ECO:0000256" key="1">
    <source>
        <dbReference type="SAM" id="MobiDB-lite"/>
    </source>
</evidence>
<feature type="region of interest" description="Disordered" evidence="1">
    <location>
        <begin position="1"/>
        <end position="27"/>
    </location>
</feature>
<gene>
    <name evidence="2" type="ORF">T4E_7430</name>
</gene>
<accession>A0A0V0XTX8</accession>
<organism evidence="2 3">
    <name type="scientific">Trichinella pseudospiralis</name>
    <name type="common">Parasitic roundworm</name>
    <dbReference type="NCBI Taxonomy" id="6337"/>
    <lineage>
        <taxon>Eukaryota</taxon>
        <taxon>Metazoa</taxon>
        <taxon>Ecdysozoa</taxon>
        <taxon>Nematoda</taxon>
        <taxon>Enoplea</taxon>
        <taxon>Dorylaimia</taxon>
        <taxon>Trichinellida</taxon>
        <taxon>Trichinellidae</taxon>
        <taxon>Trichinella</taxon>
    </lineage>
</organism>
<proteinExistence type="predicted"/>
<dbReference type="AlphaFoldDB" id="A0A0V0XTX8"/>
<evidence type="ECO:0000313" key="2">
    <source>
        <dbReference type="EMBL" id="KRX91498.1"/>
    </source>
</evidence>
<comment type="caution">
    <text evidence="2">The sequence shown here is derived from an EMBL/GenBank/DDBJ whole genome shotgun (WGS) entry which is preliminary data.</text>
</comment>
<dbReference type="Proteomes" id="UP000054815">
    <property type="component" value="Unassembled WGS sequence"/>
</dbReference>
<evidence type="ECO:0000313" key="3">
    <source>
        <dbReference type="Proteomes" id="UP000054815"/>
    </source>
</evidence>
<protein>
    <submittedName>
        <fullName evidence="2">Uncharacterized protein</fullName>
    </submittedName>
</protein>
<reference evidence="2 3" key="1">
    <citation type="submission" date="2015-01" db="EMBL/GenBank/DDBJ databases">
        <title>Evolution of Trichinella species and genotypes.</title>
        <authorList>
            <person name="Korhonen P.K."/>
            <person name="Edoardo P."/>
            <person name="Giuseppe L.R."/>
            <person name="Gasser R.B."/>
        </authorList>
    </citation>
    <scope>NUCLEOTIDE SEQUENCE [LARGE SCALE GENOMIC DNA]</scope>
    <source>
        <strain evidence="2">ISS141</strain>
    </source>
</reference>
<name>A0A0V0XTX8_TRIPS</name>